<dbReference type="EMBL" id="ML995478">
    <property type="protein sequence ID" value="KAF2145285.1"/>
    <property type="molecule type" value="Genomic_DNA"/>
</dbReference>
<dbReference type="GO" id="GO:0003676">
    <property type="term" value="F:nucleic acid binding"/>
    <property type="evidence" value="ECO:0007669"/>
    <property type="project" value="InterPro"/>
</dbReference>
<evidence type="ECO:0000313" key="2">
    <source>
        <dbReference type="EMBL" id="KAF2145285.1"/>
    </source>
</evidence>
<dbReference type="PANTHER" id="PTHR32019:SF2">
    <property type="entry name" value="R3H DOMAIN-CONTAINING PROTEIN 4"/>
    <property type="match status" value="1"/>
</dbReference>
<feature type="domain" description="R3H-associated N-terminal" evidence="1">
    <location>
        <begin position="84"/>
        <end position="191"/>
    </location>
</feature>
<accession>A0A6A6BPR7</accession>
<dbReference type="InterPro" id="IPR036867">
    <property type="entry name" value="R3H_dom_sf"/>
</dbReference>
<dbReference type="AlphaFoldDB" id="A0A6A6BPR7"/>
<evidence type="ECO:0000259" key="1">
    <source>
        <dbReference type="Pfam" id="PF13902"/>
    </source>
</evidence>
<dbReference type="OrthoDB" id="10256743at2759"/>
<dbReference type="RefSeq" id="XP_033400997.1">
    <property type="nucleotide sequence ID" value="XM_033535354.1"/>
</dbReference>
<dbReference type="InterPro" id="IPR039629">
    <property type="entry name" value="R3HDM4"/>
</dbReference>
<dbReference type="InterPro" id="IPR025952">
    <property type="entry name" value="R3H-assoc_dom"/>
</dbReference>
<dbReference type="SUPFAM" id="SSF82708">
    <property type="entry name" value="R3H domain"/>
    <property type="match status" value="1"/>
</dbReference>
<proteinExistence type="predicted"/>
<sequence length="332" mass="37423">MAVHPEIVPDRAPQPAAQDAGIDIDAWHDEAVQAMTAVTISAPSPVRGTTVKLDIPLDDHVLPRGEEADRTAGQAVRSGYIKRKEPLRRDSLKRREALLKGKEGSRRRQRWENDRLLSNPYAQPPLPADWEIRPTYPVQAVPYYLATYWDAELAARAAKKADQKKATKPGVTKEETDAGKVPKELREKLKRARGAKGLLRDLEEEVRKFVESWEKRSKERELENLPDPDSEDEEIVFVGRNGQMNDIRAAEDQLKKDMLVFDSLETDGGAAFGRFLVHSIGAYYNLRTWSVTRGTPARREAYVGIREKALKTGHRVSAKSNSSLPQPLWSMV</sequence>
<dbReference type="Pfam" id="PF13902">
    <property type="entry name" value="R3H-assoc"/>
    <property type="match status" value="1"/>
</dbReference>
<evidence type="ECO:0000313" key="3">
    <source>
        <dbReference type="Proteomes" id="UP000799438"/>
    </source>
</evidence>
<organism evidence="2 3">
    <name type="scientific">Aplosporella prunicola CBS 121167</name>
    <dbReference type="NCBI Taxonomy" id="1176127"/>
    <lineage>
        <taxon>Eukaryota</taxon>
        <taxon>Fungi</taxon>
        <taxon>Dikarya</taxon>
        <taxon>Ascomycota</taxon>
        <taxon>Pezizomycotina</taxon>
        <taxon>Dothideomycetes</taxon>
        <taxon>Dothideomycetes incertae sedis</taxon>
        <taxon>Botryosphaeriales</taxon>
        <taxon>Aplosporellaceae</taxon>
        <taxon>Aplosporella</taxon>
    </lineage>
</organism>
<keyword evidence="3" id="KW-1185">Reference proteome</keyword>
<dbReference type="PANTHER" id="PTHR32019">
    <property type="entry name" value="R3H DOMAIN-CONTAINING PROTEIN 4"/>
    <property type="match status" value="1"/>
</dbReference>
<protein>
    <recommendedName>
        <fullName evidence="1">R3H-associated N-terminal domain-containing protein</fullName>
    </recommendedName>
</protein>
<name>A0A6A6BPR7_9PEZI</name>
<dbReference type="GeneID" id="54292848"/>
<reference evidence="2" key="1">
    <citation type="journal article" date="2020" name="Stud. Mycol.">
        <title>101 Dothideomycetes genomes: a test case for predicting lifestyles and emergence of pathogens.</title>
        <authorList>
            <person name="Haridas S."/>
            <person name="Albert R."/>
            <person name="Binder M."/>
            <person name="Bloem J."/>
            <person name="Labutti K."/>
            <person name="Salamov A."/>
            <person name="Andreopoulos B."/>
            <person name="Baker S."/>
            <person name="Barry K."/>
            <person name="Bills G."/>
            <person name="Bluhm B."/>
            <person name="Cannon C."/>
            <person name="Castanera R."/>
            <person name="Culley D."/>
            <person name="Daum C."/>
            <person name="Ezra D."/>
            <person name="Gonzalez J."/>
            <person name="Henrissat B."/>
            <person name="Kuo A."/>
            <person name="Liang C."/>
            <person name="Lipzen A."/>
            <person name="Lutzoni F."/>
            <person name="Magnuson J."/>
            <person name="Mondo S."/>
            <person name="Nolan M."/>
            <person name="Ohm R."/>
            <person name="Pangilinan J."/>
            <person name="Park H.-J."/>
            <person name="Ramirez L."/>
            <person name="Alfaro M."/>
            <person name="Sun H."/>
            <person name="Tritt A."/>
            <person name="Yoshinaga Y."/>
            <person name="Zwiers L.-H."/>
            <person name="Turgeon B."/>
            <person name="Goodwin S."/>
            <person name="Spatafora J."/>
            <person name="Crous P."/>
            <person name="Grigoriev I."/>
        </authorList>
    </citation>
    <scope>NUCLEOTIDE SEQUENCE</scope>
    <source>
        <strain evidence="2">CBS 121167</strain>
    </source>
</reference>
<dbReference type="Proteomes" id="UP000799438">
    <property type="component" value="Unassembled WGS sequence"/>
</dbReference>
<gene>
    <name evidence="2" type="ORF">K452DRAFT_137461</name>
</gene>